<keyword evidence="2" id="KW-0539">Nucleus</keyword>
<sequence length="445" mass="47605">MATSADLASWKALGGRVEERKKRKCFIGPQGETFDKWSEAQKLVQSLQGPMPSGAKTDGVKSQTKKRQSQPEGKNPRKKAARVGAEEDAGPARKGTRQVNYKEDGRGVSLGKACTVKAESVPEASSEQEAHALLAGEGPTSRLHRLGEFQLHDRAGEGQPLERLDHMSEPLLISGTVFRAEGPTTKAKGQAVRSFGPVTGWRLKLDEASGNSQILLTTEAAEYTCLRPAATYKAVFEPLQQQAAIFAQIIQGLSPQLGGDAKASLDEVAARLARAKVGKAYAGPREALAMNGAFVIGQLELWDGTKGTKLTASPFAESLRQEVEAVGAWRAQDPGAGITIRDPGSNPPAPAATGPGSAEGDAGMQADLDMARRLQAQLDVQQARGPQGRRGAGQGAPYIKISEEEIADDYPMPAQYSKVEEEMDELLLMEDDAFNLDPDSLPRRL</sequence>
<feature type="region of interest" description="Disordered" evidence="3">
    <location>
        <begin position="335"/>
        <end position="363"/>
    </location>
</feature>
<accession>A0AAW1P1C9</accession>
<feature type="non-terminal residue" evidence="5">
    <location>
        <position position="445"/>
    </location>
</feature>
<dbReference type="Proteomes" id="UP001465755">
    <property type="component" value="Unassembled WGS sequence"/>
</dbReference>
<gene>
    <name evidence="5" type="ORF">WJX73_000556</name>
</gene>
<evidence type="ECO:0000259" key="4">
    <source>
        <dbReference type="Pfam" id="PF12047"/>
    </source>
</evidence>
<protein>
    <recommendedName>
        <fullName evidence="4">RFTS domain-containing protein</fullName>
    </recommendedName>
</protein>
<dbReference type="GO" id="GO:0005634">
    <property type="term" value="C:nucleus"/>
    <property type="evidence" value="ECO:0007669"/>
    <property type="project" value="UniProtKB-SubCell"/>
</dbReference>
<evidence type="ECO:0000256" key="1">
    <source>
        <dbReference type="ARBA" id="ARBA00004123"/>
    </source>
</evidence>
<feature type="region of interest" description="Disordered" evidence="3">
    <location>
        <begin position="45"/>
        <end position="98"/>
    </location>
</feature>
<feature type="region of interest" description="Disordered" evidence="3">
    <location>
        <begin position="381"/>
        <end position="406"/>
    </location>
</feature>
<proteinExistence type="predicted"/>
<reference evidence="5 6" key="1">
    <citation type="journal article" date="2024" name="Nat. Commun.">
        <title>Phylogenomics reveals the evolutionary origins of lichenization in chlorophyte algae.</title>
        <authorList>
            <person name="Puginier C."/>
            <person name="Libourel C."/>
            <person name="Otte J."/>
            <person name="Skaloud P."/>
            <person name="Haon M."/>
            <person name="Grisel S."/>
            <person name="Petersen M."/>
            <person name="Berrin J.G."/>
            <person name="Delaux P.M."/>
            <person name="Dal Grande F."/>
            <person name="Keller J."/>
        </authorList>
    </citation>
    <scope>NUCLEOTIDE SEQUENCE [LARGE SCALE GENOMIC DNA]</scope>
    <source>
        <strain evidence="5 6">SAG 2036</strain>
    </source>
</reference>
<dbReference type="AlphaFoldDB" id="A0AAW1P1C9"/>
<organism evidence="5 6">
    <name type="scientific">Symbiochloris irregularis</name>
    <dbReference type="NCBI Taxonomy" id="706552"/>
    <lineage>
        <taxon>Eukaryota</taxon>
        <taxon>Viridiplantae</taxon>
        <taxon>Chlorophyta</taxon>
        <taxon>core chlorophytes</taxon>
        <taxon>Trebouxiophyceae</taxon>
        <taxon>Trebouxiales</taxon>
        <taxon>Trebouxiaceae</taxon>
        <taxon>Symbiochloris</taxon>
    </lineage>
</organism>
<comment type="subcellular location">
    <subcellularLocation>
        <location evidence="1">Nucleus</location>
    </subcellularLocation>
</comment>
<evidence type="ECO:0000256" key="3">
    <source>
        <dbReference type="SAM" id="MobiDB-lite"/>
    </source>
</evidence>
<dbReference type="EMBL" id="JALJOQ010000082">
    <property type="protein sequence ID" value="KAK9800313.1"/>
    <property type="molecule type" value="Genomic_DNA"/>
</dbReference>
<evidence type="ECO:0000313" key="6">
    <source>
        <dbReference type="Proteomes" id="UP001465755"/>
    </source>
</evidence>
<comment type="caution">
    <text evidence="5">The sequence shown here is derived from an EMBL/GenBank/DDBJ whole genome shotgun (WGS) entry which is preliminary data.</text>
</comment>
<keyword evidence="6" id="KW-1185">Reference proteome</keyword>
<evidence type="ECO:0000313" key="5">
    <source>
        <dbReference type="EMBL" id="KAK9800313.1"/>
    </source>
</evidence>
<feature type="compositionally biased region" description="Low complexity" evidence="3">
    <location>
        <begin position="351"/>
        <end position="360"/>
    </location>
</feature>
<name>A0AAW1P1C9_9CHLO</name>
<dbReference type="InterPro" id="IPR022702">
    <property type="entry name" value="Cytosine_MeTrfase1_RFD"/>
</dbReference>
<dbReference type="Pfam" id="PF12047">
    <property type="entry name" value="DNMT1-RFD"/>
    <property type="match status" value="1"/>
</dbReference>
<evidence type="ECO:0000256" key="2">
    <source>
        <dbReference type="ARBA" id="ARBA00023242"/>
    </source>
</evidence>
<feature type="domain" description="RFTS" evidence="4">
    <location>
        <begin position="142"/>
        <end position="273"/>
    </location>
</feature>